<gene>
    <name evidence="1" type="ORF">CEV34_1729</name>
</gene>
<comment type="caution">
    <text evidence="1">The sequence shown here is derived from an EMBL/GenBank/DDBJ whole genome shotgun (WGS) entry which is preliminary data.</text>
</comment>
<organism evidence="1 2">
    <name type="scientific">Brucella pseudogrignonensis</name>
    <dbReference type="NCBI Taxonomy" id="419475"/>
    <lineage>
        <taxon>Bacteria</taxon>
        <taxon>Pseudomonadati</taxon>
        <taxon>Pseudomonadota</taxon>
        <taxon>Alphaproteobacteria</taxon>
        <taxon>Hyphomicrobiales</taxon>
        <taxon>Brucellaceae</taxon>
        <taxon>Brucella/Ochrobactrum group</taxon>
        <taxon>Brucella</taxon>
    </lineage>
</organism>
<evidence type="ECO:0000313" key="1">
    <source>
        <dbReference type="EMBL" id="OYR27471.1"/>
    </source>
</evidence>
<protein>
    <submittedName>
        <fullName evidence="1">Uncharacterized protein</fullName>
    </submittedName>
</protein>
<dbReference type="EMBL" id="NNRM01000017">
    <property type="protein sequence ID" value="OYR27471.1"/>
    <property type="molecule type" value="Genomic_DNA"/>
</dbReference>
<dbReference type="AlphaFoldDB" id="A0A256GLI3"/>
<sequence length="52" mass="6213">MFCWESRSAFTHFAPSNRVEQSKNADFRRHSSGENLEKMARKWLKQDFSIYG</sequence>
<reference evidence="1 2" key="1">
    <citation type="submission" date="2017-07" db="EMBL/GenBank/DDBJ databases">
        <title>Phylogenetic study on the rhizospheric bacterium Ochrobactrum sp. A44.</title>
        <authorList>
            <person name="Krzyzanowska D.M."/>
            <person name="Ossowicki A."/>
            <person name="Rajewska M."/>
            <person name="Maciag T."/>
            <person name="Kaczynski Z."/>
            <person name="Czerwicka M."/>
            <person name="Jafra S."/>
        </authorList>
    </citation>
    <scope>NUCLEOTIDE SEQUENCE [LARGE SCALE GENOMIC DNA]</scope>
    <source>
        <strain evidence="1 2">CCUG 30717</strain>
    </source>
</reference>
<name>A0A256GLI3_9HYPH</name>
<evidence type="ECO:0000313" key="2">
    <source>
        <dbReference type="Proteomes" id="UP000216188"/>
    </source>
</evidence>
<proteinExistence type="predicted"/>
<dbReference type="Proteomes" id="UP000216188">
    <property type="component" value="Unassembled WGS sequence"/>
</dbReference>
<accession>A0A256GLI3</accession>
<keyword evidence="2" id="KW-1185">Reference proteome</keyword>